<feature type="domain" description="ASCH" evidence="1">
    <location>
        <begin position="19"/>
        <end position="76"/>
    </location>
</feature>
<organism evidence="2 3">
    <name type="scientific">Tersicoccus phoenicis</name>
    <dbReference type="NCBI Taxonomy" id="554083"/>
    <lineage>
        <taxon>Bacteria</taxon>
        <taxon>Bacillati</taxon>
        <taxon>Actinomycetota</taxon>
        <taxon>Actinomycetes</taxon>
        <taxon>Micrococcales</taxon>
        <taxon>Micrococcaceae</taxon>
        <taxon>Tersicoccus</taxon>
    </lineage>
</organism>
<dbReference type="PANTHER" id="PTHR39203:SF1">
    <property type="entry name" value="CYTOPLASMIC PROTEIN"/>
    <property type="match status" value="1"/>
</dbReference>
<sequence>MLDAGDLPRGEYGLPGPLRDRLVSAILDGFKTTTTSLLEAYRREDAPLPEVGDLEAVIDSSGRVVCITRNTDVVVCMSACRWVGTAPNQRSGHDHNRIQYSCHRPDLVAVDRSGNGGDPAGHTARRPRCSKLLS</sequence>
<dbReference type="InterPro" id="IPR007374">
    <property type="entry name" value="ASCH_domain"/>
</dbReference>
<reference evidence="2 3" key="1">
    <citation type="submission" date="2016-12" db="EMBL/GenBank/DDBJ databases">
        <title>Draft genome of Tersicoccus phoenicis 1P05MA.</title>
        <authorList>
            <person name="Nakajima Y."/>
            <person name="Yoshizawa S."/>
            <person name="Nakamura K."/>
            <person name="Ogura Y."/>
            <person name="Hayashi T."/>
            <person name="Kogure K."/>
        </authorList>
    </citation>
    <scope>NUCLEOTIDE SEQUENCE [LARGE SCALE GENOMIC DNA]</scope>
    <source>
        <strain evidence="2 3">1p05MA</strain>
    </source>
</reference>
<dbReference type="InterPro" id="IPR009326">
    <property type="entry name" value="DUF984"/>
</dbReference>
<gene>
    <name evidence="2" type="ORF">BKD30_08685</name>
</gene>
<comment type="caution">
    <text evidence="2">The sequence shown here is derived from an EMBL/GenBank/DDBJ whole genome shotgun (WGS) entry which is preliminary data.</text>
</comment>
<dbReference type="STRING" id="554083.BKD30_08685"/>
<dbReference type="Proteomes" id="UP000187085">
    <property type="component" value="Unassembled WGS sequence"/>
</dbReference>
<dbReference type="PANTHER" id="PTHR39203">
    <property type="entry name" value="CYTOPLASMIC PROTEIN-RELATED"/>
    <property type="match status" value="1"/>
</dbReference>
<dbReference type="Pfam" id="PF04266">
    <property type="entry name" value="ASCH"/>
    <property type="match status" value="1"/>
</dbReference>
<dbReference type="Gene3D" id="3.10.400.10">
    <property type="entry name" value="Sulfate adenylyltransferase"/>
    <property type="match status" value="1"/>
</dbReference>
<dbReference type="EMBL" id="MRDE01000058">
    <property type="protein sequence ID" value="OMH24381.1"/>
    <property type="molecule type" value="Genomic_DNA"/>
</dbReference>
<dbReference type="AlphaFoldDB" id="A0A1R1LA48"/>
<proteinExistence type="predicted"/>
<keyword evidence="3" id="KW-1185">Reference proteome</keyword>
<protein>
    <recommendedName>
        <fullName evidence="1">ASCH domain-containing protein</fullName>
    </recommendedName>
</protein>
<evidence type="ECO:0000259" key="1">
    <source>
        <dbReference type="Pfam" id="PF04266"/>
    </source>
</evidence>
<dbReference type="InterPro" id="IPR015947">
    <property type="entry name" value="PUA-like_sf"/>
</dbReference>
<dbReference type="SUPFAM" id="SSF88697">
    <property type="entry name" value="PUA domain-like"/>
    <property type="match status" value="1"/>
</dbReference>
<accession>A0A1R1LA48</accession>
<evidence type="ECO:0000313" key="3">
    <source>
        <dbReference type="Proteomes" id="UP000187085"/>
    </source>
</evidence>
<evidence type="ECO:0000313" key="2">
    <source>
        <dbReference type="EMBL" id="OMH24381.1"/>
    </source>
</evidence>
<name>A0A1R1LA48_9MICC</name>